<comment type="caution">
    <text evidence="6">The sequence shown here is derived from an EMBL/GenBank/DDBJ whole genome shotgun (WGS) entry which is preliminary data.</text>
</comment>
<dbReference type="SUPFAM" id="SSF46785">
    <property type="entry name" value="Winged helix' DNA-binding domain"/>
    <property type="match status" value="1"/>
</dbReference>
<sequence length="291" mass="31634">MLDLCSSMAIFVQAVDKGSFTAAADACGLSATMVGKHVRALEARVGARLLNRTTRQQSLTEVGRIYYQHCRQLLADIAVADGCADALRAAPRGLLKIHAPVTFGSLRLAPALAVYLRRHPEVEVDLTLADRMVDLVEEGYEAAVRIGELADSSLVARPLQPYRMWLCAAPAYLAERGAPSEPAQLAGHDCLGFAYWRHKNRWRFGSGENVAVRGRFTANNGQALRTAALAGLGIVMQPEALLADDVAAGRLLRLLPDHPLPSRPMHLLYPADRRPTPKLASFIDFMLAAFA</sequence>
<evidence type="ECO:0000313" key="7">
    <source>
        <dbReference type="Proteomes" id="UP000711178"/>
    </source>
</evidence>
<proteinExistence type="inferred from homology"/>
<organism evidence="6 7">
    <name type="scientific">Chromobacterium subtsugae</name>
    <dbReference type="NCBI Taxonomy" id="251747"/>
    <lineage>
        <taxon>Bacteria</taxon>
        <taxon>Pseudomonadati</taxon>
        <taxon>Pseudomonadota</taxon>
        <taxon>Betaproteobacteria</taxon>
        <taxon>Neisseriales</taxon>
        <taxon>Chromobacteriaceae</taxon>
        <taxon>Chromobacterium</taxon>
    </lineage>
</organism>
<comment type="similarity">
    <text evidence="1">Belongs to the LysR transcriptional regulatory family.</text>
</comment>
<dbReference type="GeneID" id="89683610"/>
<reference evidence="6 7" key="1">
    <citation type="submission" date="2021-05" db="EMBL/GenBank/DDBJ databases">
        <title>Draft Whole Genome Sequencing Of Biosensor Chromobacterium violaceum Strain CV026 Reveals A Regulatory RNA In Chromobacterium violaceum Phenotype Regulatory Network.</title>
        <authorList>
            <person name="Hong K.W."/>
            <person name="Chan K.G."/>
            <person name="Chang C.-Y."/>
        </authorList>
    </citation>
    <scope>NUCLEOTIDE SEQUENCE [LARGE SCALE GENOMIC DNA]</scope>
    <source>
        <strain evidence="6 7">ATCC 31532</strain>
    </source>
</reference>
<dbReference type="Gene3D" id="1.10.10.10">
    <property type="entry name" value="Winged helix-like DNA-binding domain superfamily/Winged helix DNA-binding domain"/>
    <property type="match status" value="1"/>
</dbReference>
<accession>A0ABS7F7T1</accession>
<keyword evidence="3" id="KW-0238">DNA-binding</keyword>
<dbReference type="Pfam" id="PF00126">
    <property type="entry name" value="HTH_1"/>
    <property type="match status" value="1"/>
</dbReference>
<dbReference type="InterPro" id="IPR036388">
    <property type="entry name" value="WH-like_DNA-bd_sf"/>
</dbReference>
<dbReference type="EMBL" id="JAHDTB010000001">
    <property type="protein sequence ID" value="MBW8286154.1"/>
    <property type="molecule type" value="Genomic_DNA"/>
</dbReference>
<dbReference type="InterPro" id="IPR000847">
    <property type="entry name" value="LysR_HTH_N"/>
</dbReference>
<keyword evidence="2" id="KW-0805">Transcription regulation</keyword>
<evidence type="ECO:0000256" key="1">
    <source>
        <dbReference type="ARBA" id="ARBA00009437"/>
    </source>
</evidence>
<keyword evidence="4" id="KW-0804">Transcription</keyword>
<keyword evidence="7" id="KW-1185">Reference proteome</keyword>
<dbReference type="CDD" id="cd08477">
    <property type="entry name" value="PBP2_CrgA_like_8"/>
    <property type="match status" value="1"/>
</dbReference>
<dbReference type="SUPFAM" id="SSF53850">
    <property type="entry name" value="Periplasmic binding protein-like II"/>
    <property type="match status" value="1"/>
</dbReference>
<evidence type="ECO:0000256" key="3">
    <source>
        <dbReference type="ARBA" id="ARBA00023125"/>
    </source>
</evidence>
<gene>
    <name evidence="6" type="ORF">KIF53_00710</name>
</gene>
<dbReference type="Gene3D" id="3.40.190.290">
    <property type="match status" value="1"/>
</dbReference>
<dbReference type="InterPro" id="IPR036390">
    <property type="entry name" value="WH_DNA-bd_sf"/>
</dbReference>
<dbReference type="PANTHER" id="PTHR30537">
    <property type="entry name" value="HTH-TYPE TRANSCRIPTIONAL REGULATOR"/>
    <property type="match status" value="1"/>
</dbReference>
<evidence type="ECO:0000313" key="6">
    <source>
        <dbReference type="EMBL" id="MBW8286154.1"/>
    </source>
</evidence>
<evidence type="ECO:0000259" key="5">
    <source>
        <dbReference type="PROSITE" id="PS50931"/>
    </source>
</evidence>
<dbReference type="PROSITE" id="PS50931">
    <property type="entry name" value="HTH_LYSR"/>
    <property type="match status" value="1"/>
</dbReference>
<dbReference type="Pfam" id="PF03466">
    <property type="entry name" value="LysR_substrate"/>
    <property type="match status" value="1"/>
</dbReference>
<feature type="domain" description="HTH lysR-type" evidence="5">
    <location>
        <begin position="8"/>
        <end position="60"/>
    </location>
</feature>
<dbReference type="InterPro" id="IPR005119">
    <property type="entry name" value="LysR_subst-bd"/>
</dbReference>
<name>A0ABS7F7T1_9NEIS</name>
<dbReference type="Proteomes" id="UP000711178">
    <property type="component" value="Unassembled WGS sequence"/>
</dbReference>
<protein>
    <submittedName>
        <fullName evidence="6">LysR family transcriptional regulator</fullName>
    </submittedName>
</protein>
<evidence type="ECO:0000256" key="4">
    <source>
        <dbReference type="ARBA" id="ARBA00023163"/>
    </source>
</evidence>
<evidence type="ECO:0000256" key="2">
    <source>
        <dbReference type="ARBA" id="ARBA00023015"/>
    </source>
</evidence>
<dbReference type="RefSeq" id="WP_197466039.1">
    <property type="nucleotide sequence ID" value="NZ_CP142381.1"/>
</dbReference>
<dbReference type="PANTHER" id="PTHR30537:SF5">
    <property type="entry name" value="HTH-TYPE TRANSCRIPTIONAL ACTIVATOR TTDR-RELATED"/>
    <property type="match status" value="1"/>
</dbReference>
<dbReference type="InterPro" id="IPR058163">
    <property type="entry name" value="LysR-type_TF_proteobact-type"/>
</dbReference>